<keyword evidence="11" id="KW-0732">Signal</keyword>
<feature type="chain" id="PRO_5042123371" description="Carbohydrate sulfotransferase" evidence="11">
    <location>
        <begin position="18"/>
        <end position="412"/>
    </location>
</feature>
<evidence type="ECO:0000256" key="8">
    <source>
        <dbReference type="ARBA" id="ARBA00023180"/>
    </source>
</evidence>
<evidence type="ECO:0000256" key="9">
    <source>
        <dbReference type="RuleBase" id="RU364020"/>
    </source>
</evidence>
<dbReference type="InterPro" id="IPR005331">
    <property type="entry name" value="Sulfotransferase"/>
</dbReference>
<dbReference type="Proteomes" id="UP001283361">
    <property type="component" value="Unassembled WGS sequence"/>
</dbReference>
<accession>A0AAE1DU81</accession>
<dbReference type="EC" id="2.8.2.-" evidence="9"/>
<keyword evidence="8 9" id="KW-0325">Glycoprotein</keyword>
<comment type="similarity">
    <text evidence="2 9">Belongs to the sulfotransferase 2 family.</text>
</comment>
<name>A0AAE1DU81_9GAST</name>
<keyword evidence="7" id="KW-0472">Membrane</keyword>
<dbReference type="Pfam" id="PF03567">
    <property type="entry name" value="Sulfotransfer_2"/>
    <property type="match status" value="2"/>
</dbReference>
<dbReference type="AlphaFoldDB" id="A0AAE1DU81"/>
<keyword evidence="5" id="KW-1133">Transmembrane helix</keyword>
<dbReference type="PANTHER" id="PTHR12137">
    <property type="entry name" value="CARBOHYDRATE SULFOTRANSFERASE"/>
    <property type="match status" value="1"/>
</dbReference>
<dbReference type="GO" id="GO:0008146">
    <property type="term" value="F:sulfotransferase activity"/>
    <property type="evidence" value="ECO:0007669"/>
    <property type="project" value="InterPro"/>
</dbReference>
<dbReference type="PANTHER" id="PTHR12137:SF54">
    <property type="entry name" value="CARBOHYDRATE SULFOTRANSFERASE"/>
    <property type="match status" value="1"/>
</dbReference>
<feature type="compositionally biased region" description="Polar residues" evidence="10">
    <location>
        <begin position="399"/>
        <end position="412"/>
    </location>
</feature>
<evidence type="ECO:0000256" key="7">
    <source>
        <dbReference type="ARBA" id="ARBA00023136"/>
    </source>
</evidence>
<keyword evidence="9" id="KW-0119">Carbohydrate metabolism</keyword>
<evidence type="ECO:0000256" key="3">
    <source>
        <dbReference type="ARBA" id="ARBA00022679"/>
    </source>
</evidence>
<gene>
    <name evidence="12" type="ORF">RRG08_002497</name>
</gene>
<keyword evidence="13" id="KW-1185">Reference proteome</keyword>
<evidence type="ECO:0000313" key="13">
    <source>
        <dbReference type="Proteomes" id="UP001283361"/>
    </source>
</evidence>
<proteinExistence type="inferred from homology"/>
<evidence type="ECO:0000256" key="11">
    <source>
        <dbReference type="SAM" id="SignalP"/>
    </source>
</evidence>
<keyword evidence="4" id="KW-0812">Transmembrane</keyword>
<dbReference type="EMBL" id="JAWDGP010002483">
    <property type="protein sequence ID" value="KAK3782867.1"/>
    <property type="molecule type" value="Genomic_DNA"/>
</dbReference>
<dbReference type="GO" id="GO:0000139">
    <property type="term" value="C:Golgi membrane"/>
    <property type="evidence" value="ECO:0007669"/>
    <property type="project" value="UniProtKB-SubCell"/>
</dbReference>
<dbReference type="InterPro" id="IPR018011">
    <property type="entry name" value="Carb_sulfotrans_8-10"/>
</dbReference>
<evidence type="ECO:0000256" key="10">
    <source>
        <dbReference type="SAM" id="MobiDB-lite"/>
    </source>
</evidence>
<comment type="subcellular location">
    <subcellularLocation>
        <location evidence="1 9">Golgi apparatus membrane</location>
        <topology evidence="1 9">Single-pass type II membrane protein</topology>
    </subcellularLocation>
</comment>
<evidence type="ECO:0000256" key="2">
    <source>
        <dbReference type="ARBA" id="ARBA00006339"/>
    </source>
</evidence>
<dbReference type="GO" id="GO:0016051">
    <property type="term" value="P:carbohydrate biosynthetic process"/>
    <property type="evidence" value="ECO:0007669"/>
    <property type="project" value="InterPro"/>
</dbReference>
<sequence length="412" mass="47553">MIAIVPLLFTIVHWIFNVPKDSSDSKRSLVYTESEPTAGKTPPKVFSRRRTRYESVCERVKSLRGEVQSVYVHNLTGVMYCHVPKAGCTFWKRVFNFVNNKSSSILSTSRYLVHFNNTVEETYSPTRHTSTLYPTRLLVARDPLGRILSSYLDKMYLPDFWHRLGKHFTRRVRLVKSWASTPRFLGGNLIDYKPTHLIAKIIAKYRDKMDTDPGKPTQVNGSDFLTLHFKNIYRKFDSAGSPYSGPADKHLCFSLRQLTCEKYLTFDEFVSVSISDPEVHWEPTHTMCNPCQFQPTHVSLMSTFSSDAKVILSVMGHEHAIDEFDLTAQINEELRTIVDYFFDITYSNEETKEFLKDCITPHELSYRLWQNCVERLYPPKSGIHRATRETRPSVDQGGPPNSTQRGQKTGPW</sequence>
<keyword evidence="6 9" id="KW-0333">Golgi apparatus</keyword>
<evidence type="ECO:0000256" key="5">
    <source>
        <dbReference type="ARBA" id="ARBA00022989"/>
    </source>
</evidence>
<evidence type="ECO:0000256" key="4">
    <source>
        <dbReference type="ARBA" id="ARBA00022692"/>
    </source>
</evidence>
<feature type="signal peptide" evidence="11">
    <location>
        <begin position="1"/>
        <end position="17"/>
    </location>
</feature>
<comment type="caution">
    <text evidence="12">The sequence shown here is derived from an EMBL/GenBank/DDBJ whole genome shotgun (WGS) entry which is preliminary data.</text>
</comment>
<evidence type="ECO:0000313" key="12">
    <source>
        <dbReference type="EMBL" id="KAK3782867.1"/>
    </source>
</evidence>
<evidence type="ECO:0000256" key="1">
    <source>
        <dbReference type="ARBA" id="ARBA00004323"/>
    </source>
</evidence>
<evidence type="ECO:0000256" key="6">
    <source>
        <dbReference type="ARBA" id="ARBA00023034"/>
    </source>
</evidence>
<keyword evidence="3 9" id="KW-0808">Transferase</keyword>
<feature type="region of interest" description="Disordered" evidence="10">
    <location>
        <begin position="383"/>
        <end position="412"/>
    </location>
</feature>
<reference evidence="12" key="1">
    <citation type="journal article" date="2023" name="G3 (Bethesda)">
        <title>A reference genome for the long-term kleptoplast-retaining sea slug Elysia crispata morphotype clarki.</title>
        <authorList>
            <person name="Eastman K.E."/>
            <person name="Pendleton A.L."/>
            <person name="Shaikh M.A."/>
            <person name="Suttiyut T."/>
            <person name="Ogas R."/>
            <person name="Tomko P."/>
            <person name="Gavelis G."/>
            <person name="Widhalm J.R."/>
            <person name="Wisecaver J.H."/>
        </authorList>
    </citation>
    <scope>NUCLEOTIDE SEQUENCE</scope>
    <source>
        <strain evidence="12">ECLA1</strain>
    </source>
</reference>
<organism evidence="12 13">
    <name type="scientific">Elysia crispata</name>
    <name type="common">lettuce slug</name>
    <dbReference type="NCBI Taxonomy" id="231223"/>
    <lineage>
        <taxon>Eukaryota</taxon>
        <taxon>Metazoa</taxon>
        <taxon>Spiralia</taxon>
        <taxon>Lophotrochozoa</taxon>
        <taxon>Mollusca</taxon>
        <taxon>Gastropoda</taxon>
        <taxon>Heterobranchia</taxon>
        <taxon>Euthyneura</taxon>
        <taxon>Panpulmonata</taxon>
        <taxon>Sacoglossa</taxon>
        <taxon>Placobranchoidea</taxon>
        <taxon>Plakobranchidae</taxon>
        <taxon>Elysia</taxon>
    </lineage>
</organism>
<keyword evidence="9" id="KW-0735">Signal-anchor</keyword>
<protein>
    <recommendedName>
        <fullName evidence="9">Carbohydrate sulfotransferase</fullName>
        <ecNumber evidence="9">2.8.2.-</ecNumber>
    </recommendedName>
</protein>